<comment type="caution">
    <text evidence="2">The sequence shown here is derived from an EMBL/GenBank/DDBJ whole genome shotgun (WGS) entry which is preliminary data.</text>
</comment>
<name>A0A2U1AR27_9BACT</name>
<dbReference type="GeneID" id="78296200"/>
<evidence type="ECO:0000313" key="4">
    <source>
        <dbReference type="Proteomes" id="UP000576225"/>
    </source>
</evidence>
<dbReference type="AlphaFoldDB" id="A0A2U1AR27"/>
<reference evidence="1 4" key="2">
    <citation type="submission" date="2020-04" db="EMBL/GenBank/DDBJ databases">
        <authorList>
            <person name="Hitch T.C.A."/>
            <person name="Wylensek D."/>
            <person name="Clavel T."/>
        </authorList>
    </citation>
    <scope>NUCLEOTIDE SEQUENCE [LARGE SCALE GENOMIC DNA]</scope>
    <source>
        <strain evidence="1 4">COR2-253-APC-1A</strain>
    </source>
</reference>
<keyword evidence="3" id="KW-1185">Reference proteome</keyword>
<proteinExistence type="predicted"/>
<organism evidence="2 3">
    <name type="scientific">Victivallis vadensis</name>
    <dbReference type="NCBI Taxonomy" id="172901"/>
    <lineage>
        <taxon>Bacteria</taxon>
        <taxon>Pseudomonadati</taxon>
        <taxon>Lentisphaerota</taxon>
        <taxon>Lentisphaeria</taxon>
        <taxon>Victivallales</taxon>
        <taxon>Victivallaceae</taxon>
        <taxon>Victivallis</taxon>
    </lineage>
</organism>
<dbReference type="RefSeq" id="WP_116884911.1">
    <property type="nucleotide sequence ID" value="NZ_CABMMC010000245.1"/>
</dbReference>
<evidence type="ECO:0000313" key="3">
    <source>
        <dbReference type="Proteomes" id="UP000245959"/>
    </source>
</evidence>
<dbReference type="EMBL" id="QEKH01000024">
    <property type="protein sequence ID" value="PVY38797.1"/>
    <property type="molecule type" value="Genomic_DNA"/>
</dbReference>
<gene>
    <name evidence="2" type="ORF">C8D82_12433</name>
    <name evidence="1" type="ORF">HF882_18175</name>
</gene>
<dbReference type="Proteomes" id="UP000245959">
    <property type="component" value="Unassembled WGS sequence"/>
</dbReference>
<sequence>MKKILPWLTAFLLLPGNVILLCYITEVSFLTGRRFSHPGNDGYSLQLMNPAFAVLGNNRTPQTDYLVLTGENSVTLRTDDGNISFIGATSTGNRYFSWHHADRRGQTILEWNGNMAADWNQDLIFDFLSKPDGSRHLQLNGNWLPCKTFDAENRRAELADGRIFQWRQAGWQPAVH</sequence>
<dbReference type="EMBL" id="JABAEW010000048">
    <property type="protein sequence ID" value="NMD88519.1"/>
    <property type="molecule type" value="Genomic_DNA"/>
</dbReference>
<evidence type="ECO:0000313" key="1">
    <source>
        <dbReference type="EMBL" id="NMD88519.1"/>
    </source>
</evidence>
<accession>A0A2U1AR27</accession>
<protein>
    <submittedName>
        <fullName evidence="2">Uncharacterized protein</fullName>
    </submittedName>
</protein>
<dbReference type="Proteomes" id="UP000576225">
    <property type="component" value="Unassembled WGS sequence"/>
</dbReference>
<evidence type="ECO:0000313" key="2">
    <source>
        <dbReference type="EMBL" id="PVY38797.1"/>
    </source>
</evidence>
<reference evidence="2 3" key="1">
    <citation type="submission" date="2018-04" db="EMBL/GenBank/DDBJ databases">
        <title>Genomic Encyclopedia of Type Strains, Phase IV (KMG-IV): sequencing the most valuable type-strain genomes for metagenomic binning, comparative biology and taxonomic classification.</title>
        <authorList>
            <person name="Goeker M."/>
        </authorList>
    </citation>
    <scope>NUCLEOTIDE SEQUENCE [LARGE SCALE GENOMIC DNA]</scope>
    <source>
        <strain evidence="2 3">DSM 14823</strain>
    </source>
</reference>